<sequence>MGQKQSQQSLFIRLCNLIHTLNNPVYRTGGRIHLNLDGLFQDPGSQLFNFPGHGCAEQQILPLLRQIPQYPFHIMHKAHIQHPVGLIQHKNL</sequence>
<accession>J9FNR4</accession>
<comment type="caution">
    <text evidence="1">The sequence shown here is derived from an EMBL/GenBank/DDBJ whole genome shotgun (WGS) entry which is preliminary data.</text>
</comment>
<organism evidence="1">
    <name type="scientific">gut metagenome</name>
    <dbReference type="NCBI Taxonomy" id="749906"/>
    <lineage>
        <taxon>unclassified sequences</taxon>
        <taxon>metagenomes</taxon>
        <taxon>organismal metagenomes</taxon>
    </lineage>
</organism>
<gene>
    <name evidence="1" type="ORF">EVA_15800</name>
</gene>
<name>J9FNR4_9ZZZZ</name>
<protein>
    <submittedName>
        <fullName evidence="1">Uncharacterized protein</fullName>
    </submittedName>
</protein>
<dbReference type="AntiFam" id="ANF00149">
    <property type="entry name" value="Shadow ORF (opposite cshA)"/>
</dbReference>
<proteinExistence type="predicted"/>
<reference evidence="1" key="1">
    <citation type="journal article" date="2012" name="PLoS ONE">
        <title>Gene sets for utilization of primary and secondary nutrition supplies in the distal gut of endangered iberian lynx.</title>
        <authorList>
            <person name="Alcaide M."/>
            <person name="Messina E."/>
            <person name="Richter M."/>
            <person name="Bargiela R."/>
            <person name="Peplies J."/>
            <person name="Huws S.A."/>
            <person name="Newbold C.J."/>
            <person name="Golyshin P.N."/>
            <person name="Simon M.A."/>
            <person name="Lopez G."/>
            <person name="Yakimov M.M."/>
            <person name="Ferrer M."/>
        </authorList>
    </citation>
    <scope>NUCLEOTIDE SEQUENCE</scope>
</reference>
<dbReference type="EMBL" id="AMCI01005467">
    <property type="protein sequence ID" value="EJW96093.1"/>
    <property type="molecule type" value="Genomic_DNA"/>
</dbReference>
<dbReference type="AlphaFoldDB" id="J9FNR4"/>
<evidence type="ECO:0000313" key="1">
    <source>
        <dbReference type="EMBL" id="EJW96093.1"/>
    </source>
</evidence>